<dbReference type="PANTHER" id="PTHR11567:SF211">
    <property type="entry name" value="PROSTATIC ACID PHOSPHATASE"/>
    <property type="match status" value="1"/>
</dbReference>
<keyword evidence="4" id="KW-0732">Signal</keyword>
<dbReference type="InterPro" id="IPR033379">
    <property type="entry name" value="Acid_Pase_AS"/>
</dbReference>
<protein>
    <recommendedName>
        <fullName evidence="3">acid phosphatase</fullName>
        <ecNumber evidence="3">3.1.3.2</ecNumber>
    </recommendedName>
</protein>
<keyword evidence="8" id="KW-0472">Membrane</keyword>
<name>A0ABQ9JVV8_9CUCU</name>
<proteinExistence type="inferred from homology"/>
<dbReference type="EC" id="3.1.3.2" evidence="3"/>
<keyword evidence="8" id="KW-1133">Transmembrane helix</keyword>
<keyword evidence="5" id="KW-0378">Hydrolase</keyword>
<feature type="transmembrane region" description="Helical" evidence="8">
    <location>
        <begin position="6"/>
        <end position="30"/>
    </location>
</feature>
<evidence type="ECO:0000313" key="9">
    <source>
        <dbReference type="EMBL" id="KAJ8982320.1"/>
    </source>
</evidence>
<sequence>MGGPGIVFLTIIAFGAVAAGLSTSTLLNVIQVYRHGERSPVFFYPNDPYQNRSYWGVAAGQLLNAGKRQHYELGRFTRRRYRDFLPLRYSREDFSVQSTVLDRTFMSAASQLAGLFPPRGDQIWNPFVLWQPIPIPSIDESIMSASSSCTRYNTLSSDVLENDEFFVNLNEEFQEVYEYLSNHTGSTISSLSGAYMIYDALYIEELQNYPLPEWTKAVYPEPLKQLGGPNFKSLTFTEELKKLYIGVFLNAVLEQFDSYLEDSTSVKKYVQYSAHDSNVASILNTLGAYDNIPPNFASTIYFELRERNGTNFINIYYKNYGDPERITVSGCNFDCELEDFRTLVSNYTITSDEWTELCDTEVADKKHVKHVERFIT</sequence>
<comment type="catalytic activity">
    <reaction evidence="1">
        <text>a phosphate monoester + H2O = an alcohol + phosphate</text>
        <dbReference type="Rhea" id="RHEA:15017"/>
        <dbReference type="ChEBI" id="CHEBI:15377"/>
        <dbReference type="ChEBI" id="CHEBI:30879"/>
        <dbReference type="ChEBI" id="CHEBI:43474"/>
        <dbReference type="ChEBI" id="CHEBI:67140"/>
        <dbReference type="EC" id="3.1.3.2"/>
    </reaction>
</comment>
<dbReference type="InterPro" id="IPR050645">
    <property type="entry name" value="Histidine_acid_phosphatase"/>
</dbReference>
<dbReference type="EMBL" id="JAPWTJ010000133">
    <property type="protein sequence ID" value="KAJ8982320.1"/>
    <property type="molecule type" value="Genomic_DNA"/>
</dbReference>
<evidence type="ECO:0000256" key="2">
    <source>
        <dbReference type="ARBA" id="ARBA00005375"/>
    </source>
</evidence>
<evidence type="ECO:0000313" key="10">
    <source>
        <dbReference type="Proteomes" id="UP001162164"/>
    </source>
</evidence>
<dbReference type="InterPro" id="IPR000560">
    <property type="entry name" value="His_Pase_clade-2"/>
</dbReference>
<dbReference type="CDD" id="cd07061">
    <property type="entry name" value="HP_HAP_like"/>
    <property type="match status" value="1"/>
</dbReference>
<dbReference type="PANTHER" id="PTHR11567">
    <property type="entry name" value="ACID PHOSPHATASE-RELATED"/>
    <property type="match status" value="1"/>
</dbReference>
<evidence type="ECO:0000256" key="8">
    <source>
        <dbReference type="SAM" id="Phobius"/>
    </source>
</evidence>
<dbReference type="PROSITE" id="PS00616">
    <property type="entry name" value="HIS_ACID_PHOSPHAT_1"/>
    <property type="match status" value="1"/>
</dbReference>
<dbReference type="Proteomes" id="UP001162164">
    <property type="component" value="Unassembled WGS sequence"/>
</dbReference>
<evidence type="ECO:0000256" key="7">
    <source>
        <dbReference type="ARBA" id="ARBA00023180"/>
    </source>
</evidence>
<organism evidence="9 10">
    <name type="scientific">Molorchus minor</name>
    <dbReference type="NCBI Taxonomy" id="1323400"/>
    <lineage>
        <taxon>Eukaryota</taxon>
        <taxon>Metazoa</taxon>
        <taxon>Ecdysozoa</taxon>
        <taxon>Arthropoda</taxon>
        <taxon>Hexapoda</taxon>
        <taxon>Insecta</taxon>
        <taxon>Pterygota</taxon>
        <taxon>Neoptera</taxon>
        <taxon>Endopterygota</taxon>
        <taxon>Coleoptera</taxon>
        <taxon>Polyphaga</taxon>
        <taxon>Cucujiformia</taxon>
        <taxon>Chrysomeloidea</taxon>
        <taxon>Cerambycidae</taxon>
        <taxon>Lamiinae</taxon>
        <taxon>Monochamini</taxon>
        <taxon>Molorchus</taxon>
    </lineage>
</organism>
<comment type="similarity">
    <text evidence="2">Belongs to the histidine acid phosphatase family.</text>
</comment>
<accession>A0ABQ9JVV8</accession>
<gene>
    <name evidence="9" type="ORF">NQ317_006665</name>
</gene>
<keyword evidence="7" id="KW-0325">Glycoprotein</keyword>
<evidence type="ECO:0000256" key="5">
    <source>
        <dbReference type="ARBA" id="ARBA00022801"/>
    </source>
</evidence>
<dbReference type="InterPro" id="IPR029033">
    <property type="entry name" value="His_PPase_superfam"/>
</dbReference>
<dbReference type="Gene3D" id="3.40.50.1240">
    <property type="entry name" value="Phosphoglycerate mutase-like"/>
    <property type="match status" value="1"/>
</dbReference>
<evidence type="ECO:0000256" key="3">
    <source>
        <dbReference type="ARBA" id="ARBA00012646"/>
    </source>
</evidence>
<evidence type="ECO:0000256" key="4">
    <source>
        <dbReference type="ARBA" id="ARBA00022729"/>
    </source>
</evidence>
<dbReference type="SUPFAM" id="SSF53254">
    <property type="entry name" value="Phosphoglycerate mutase-like"/>
    <property type="match status" value="1"/>
</dbReference>
<comment type="caution">
    <text evidence="9">The sequence shown here is derived from an EMBL/GenBank/DDBJ whole genome shotgun (WGS) entry which is preliminary data.</text>
</comment>
<dbReference type="Pfam" id="PF00328">
    <property type="entry name" value="His_Phos_2"/>
    <property type="match status" value="1"/>
</dbReference>
<keyword evidence="10" id="KW-1185">Reference proteome</keyword>
<evidence type="ECO:0000256" key="6">
    <source>
        <dbReference type="ARBA" id="ARBA00023157"/>
    </source>
</evidence>
<reference evidence="9" key="1">
    <citation type="journal article" date="2023" name="Insect Mol. Biol.">
        <title>Genome sequencing provides insights into the evolution of gene families encoding plant cell wall-degrading enzymes in longhorned beetles.</title>
        <authorList>
            <person name="Shin N.R."/>
            <person name="Okamura Y."/>
            <person name="Kirsch R."/>
            <person name="Pauchet Y."/>
        </authorList>
    </citation>
    <scope>NUCLEOTIDE SEQUENCE</scope>
    <source>
        <strain evidence="9">MMC_N1</strain>
    </source>
</reference>
<keyword evidence="8" id="KW-0812">Transmembrane</keyword>
<keyword evidence="6" id="KW-1015">Disulfide bond</keyword>
<evidence type="ECO:0000256" key="1">
    <source>
        <dbReference type="ARBA" id="ARBA00000032"/>
    </source>
</evidence>